<reference evidence="2 3" key="1">
    <citation type="submission" date="2019-06" db="EMBL/GenBank/DDBJ databases">
        <title>Sequencing the genomes of 1000 actinobacteria strains.</title>
        <authorList>
            <person name="Klenk H.-P."/>
        </authorList>
    </citation>
    <scope>NUCLEOTIDE SEQUENCE [LARGE SCALE GENOMIC DNA]</scope>
    <source>
        <strain evidence="2 3">DSM 45015</strain>
    </source>
</reference>
<dbReference type="GO" id="GO:0003677">
    <property type="term" value="F:DNA binding"/>
    <property type="evidence" value="ECO:0007669"/>
    <property type="project" value="InterPro"/>
</dbReference>
<feature type="domain" description="HTH cro/C1-type" evidence="1">
    <location>
        <begin position="18"/>
        <end position="74"/>
    </location>
</feature>
<keyword evidence="3" id="KW-1185">Reference proteome</keyword>
<dbReference type="InterPro" id="IPR010982">
    <property type="entry name" value="Lambda_DNA-bd_dom_sf"/>
</dbReference>
<dbReference type="PROSITE" id="PS50943">
    <property type="entry name" value="HTH_CROC1"/>
    <property type="match status" value="1"/>
</dbReference>
<dbReference type="InterPro" id="IPR001387">
    <property type="entry name" value="Cro/C1-type_HTH"/>
</dbReference>
<accession>A0A543N9M5</accession>
<dbReference type="InterPro" id="IPR043917">
    <property type="entry name" value="DUF5753"/>
</dbReference>
<dbReference type="Proteomes" id="UP000317422">
    <property type="component" value="Unassembled WGS sequence"/>
</dbReference>
<gene>
    <name evidence="2" type="ORF">FHX37_3868</name>
</gene>
<dbReference type="SUPFAM" id="SSF47413">
    <property type="entry name" value="lambda repressor-like DNA-binding domains"/>
    <property type="match status" value="1"/>
</dbReference>
<dbReference type="RefSeq" id="WP_141925563.1">
    <property type="nucleotide sequence ID" value="NZ_VFQC01000002.1"/>
</dbReference>
<evidence type="ECO:0000313" key="2">
    <source>
        <dbReference type="EMBL" id="TQN28523.1"/>
    </source>
</evidence>
<dbReference type="Pfam" id="PF13560">
    <property type="entry name" value="HTH_31"/>
    <property type="match status" value="1"/>
</dbReference>
<dbReference type="OrthoDB" id="5177725at2"/>
<dbReference type="EMBL" id="VFQC01000002">
    <property type="protein sequence ID" value="TQN28523.1"/>
    <property type="molecule type" value="Genomic_DNA"/>
</dbReference>
<proteinExistence type="predicted"/>
<dbReference type="AlphaFoldDB" id="A0A543N9M5"/>
<protein>
    <submittedName>
        <fullName evidence="2">Helix-turn-helix protein</fullName>
    </submittedName>
</protein>
<evidence type="ECO:0000259" key="1">
    <source>
        <dbReference type="PROSITE" id="PS50943"/>
    </source>
</evidence>
<organism evidence="2 3">
    <name type="scientific">Haloactinospora alba</name>
    <dbReference type="NCBI Taxonomy" id="405555"/>
    <lineage>
        <taxon>Bacteria</taxon>
        <taxon>Bacillati</taxon>
        <taxon>Actinomycetota</taxon>
        <taxon>Actinomycetes</taxon>
        <taxon>Streptosporangiales</taxon>
        <taxon>Nocardiopsidaceae</taxon>
        <taxon>Haloactinospora</taxon>
    </lineage>
</organism>
<comment type="caution">
    <text evidence="2">The sequence shown here is derived from an EMBL/GenBank/DDBJ whole genome shotgun (WGS) entry which is preliminary data.</text>
</comment>
<sequence>MTNRYSPTVRRRRLSDEIRRRRLQARMTLDDAATETEISRTTISNIESGEKKRPQVNEIKAMLDAYSVTETQEREAILTLCRQSRERGWWTRYRDVLHGRFIGFETEASVISNWEPLVIPGLLQVPEYTEIIAKASLVRDPEDIQRTVDARIERQRVILGQDPPELWAVFGEGALLALSEYPDVQRRQVEHLIETAERPDHTTIQMVPHTTLNPGMAGSFVIMNFPNTIDPSVVYLETDTSGLYLEEYAEVARYRHIFGHVRISALSPEGTVERLHKMIG</sequence>
<dbReference type="Gene3D" id="1.10.260.40">
    <property type="entry name" value="lambda repressor-like DNA-binding domains"/>
    <property type="match status" value="1"/>
</dbReference>
<dbReference type="CDD" id="cd00093">
    <property type="entry name" value="HTH_XRE"/>
    <property type="match status" value="1"/>
</dbReference>
<dbReference type="SMART" id="SM00530">
    <property type="entry name" value="HTH_XRE"/>
    <property type="match status" value="1"/>
</dbReference>
<evidence type="ECO:0000313" key="3">
    <source>
        <dbReference type="Proteomes" id="UP000317422"/>
    </source>
</evidence>
<dbReference type="Pfam" id="PF19054">
    <property type="entry name" value="DUF5753"/>
    <property type="match status" value="1"/>
</dbReference>
<name>A0A543N9M5_9ACTN</name>